<dbReference type="InterPro" id="IPR047817">
    <property type="entry name" value="ABC2_TM_bact-type"/>
</dbReference>
<protein>
    <submittedName>
        <fullName evidence="11">ABC-2 type transporter</fullName>
    </submittedName>
</protein>
<dbReference type="Pfam" id="PF12698">
    <property type="entry name" value="ABC2_membrane_3"/>
    <property type="match status" value="1"/>
</dbReference>
<evidence type="ECO:0000313" key="11">
    <source>
        <dbReference type="EMBL" id="ACK53909.1"/>
    </source>
</evidence>
<feature type="transmembrane region" description="Helical" evidence="9">
    <location>
        <begin position="380"/>
        <end position="399"/>
    </location>
</feature>
<feature type="transmembrane region" description="Helical" evidence="9">
    <location>
        <begin position="257"/>
        <end position="277"/>
    </location>
</feature>
<dbReference type="HOGENOM" id="CLU_039483_8_1_4"/>
<keyword evidence="12" id="KW-1185">Reference proteome</keyword>
<feature type="region of interest" description="Disordered" evidence="8">
    <location>
        <begin position="1"/>
        <end position="39"/>
    </location>
</feature>
<accession>C4ZK61</accession>
<feature type="transmembrane region" description="Helical" evidence="9">
    <location>
        <begin position="283"/>
        <end position="312"/>
    </location>
</feature>
<evidence type="ECO:0000256" key="9">
    <source>
        <dbReference type="SAM" id="Phobius"/>
    </source>
</evidence>
<evidence type="ECO:0000256" key="5">
    <source>
        <dbReference type="ARBA" id="ARBA00022692"/>
    </source>
</evidence>
<keyword evidence="3" id="KW-0813">Transport</keyword>
<evidence type="ECO:0000256" key="4">
    <source>
        <dbReference type="ARBA" id="ARBA00022475"/>
    </source>
</evidence>
<reference evidence="12" key="1">
    <citation type="submission" date="2009-05" db="EMBL/GenBank/DDBJ databases">
        <title>Complete sequence of chromosome of Thauera sp. MZ1T.</title>
        <authorList>
            <consortium name="US DOE Joint Genome Institute"/>
            <person name="Lucas S."/>
            <person name="Copeland A."/>
            <person name="Lapidus A."/>
            <person name="Glavina del Rio T."/>
            <person name="Dalin E."/>
            <person name="Tice H."/>
            <person name="Bruce D."/>
            <person name="Goodwin L."/>
            <person name="Pitluck S."/>
            <person name="Sims D."/>
            <person name="Brettin T."/>
            <person name="Detter J.C."/>
            <person name="Han C."/>
            <person name="Larimer F."/>
            <person name="Land M."/>
            <person name="Hauser L."/>
            <person name="Kyrpides N."/>
            <person name="Mikhailova N."/>
            <person name="Sayler G.S."/>
        </authorList>
    </citation>
    <scope>NUCLEOTIDE SEQUENCE [LARGE SCALE GENOMIC DNA]</scope>
    <source>
        <strain evidence="12">MZ1T</strain>
    </source>
</reference>
<evidence type="ECO:0000259" key="10">
    <source>
        <dbReference type="PROSITE" id="PS51012"/>
    </source>
</evidence>
<dbReference type="PROSITE" id="PS51012">
    <property type="entry name" value="ABC_TM2"/>
    <property type="match status" value="1"/>
</dbReference>
<dbReference type="GO" id="GO:0140359">
    <property type="term" value="F:ABC-type transporter activity"/>
    <property type="evidence" value="ECO:0007669"/>
    <property type="project" value="InterPro"/>
</dbReference>
<feature type="transmembrane region" description="Helical" evidence="9">
    <location>
        <begin position="212"/>
        <end position="236"/>
    </location>
</feature>
<dbReference type="EMBL" id="CP001281">
    <property type="protein sequence ID" value="ACK53909.1"/>
    <property type="molecule type" value="Genomic_DNA"/>
</dbReference>
<evidence type="ECO:0000256" key="6">
    <source>
        <dbReference type="ARBA" id="ARBA00022989"/>
    </source>
</evidence>
<dbReference type="eggNOG" id="COG0842">
    <property type="taxonomic scope" value="Bacteria"/>
</dbReference>
<dbReference type="STRING" id="85643.Tmz1t_1150"/>
<dbReference type="InterPro" id="IPR051449">
    <property type="entry name" value="ABC-2_transporter_component"/>
</dbReference>
<comment type="subcellular location">
    <subcellularLocation>
        <location evidence="1">Cell membrane</location>
        <topology evidence="1">Multi-pass membrane protein</topology>
    </subcellularLocation>
</comment>
<keyword evidence="5 9" id="KW-0812">Transmembrane</keyword>
<evidence type="ECO:0000256" key="2">
    <source>
        <dbReference type="ARBA" id="ARBA00007783"/>
    </source>
</evidence>
<sequence>MVRHPIPRHPPGPPGPPDAPNAPSRPGPPNHTGHATRTTHLRNTWNLGLKEFRSLSRDLAMVFLIVFMFSASIYADARAKPESLSRAAIAVVDEDGSQLSGRIVAALQPPQFLPPEHVGLADMDRGLDAGRHTFVLDIPPNFQRDVLAGRSPALQLNIDATRQGQAQTGAAYIQNILADEVRAFVQRMRAPAPQPVELVPRAMFNPNLEASWFAAINAIINNVTMLGILLTGAALIREREHGTIEHLLVMPVTPLEIMLSKIWSMGVVVLLASSFSLQVMVKGVLGITVAGSALLFGAGTLLYLFAAASIGIYMGTIARSMPQFGLMSILILLPLQILSGGVTPRESMPEAIQAIMGLAPTTHYVSLAQSILFRGAGLDVVWPAFTMVAAIGAVFLALAHHRLRQTIGTMQN</sequence>
<feature type="compositionally biased region" description="Pro residues" evidence="8">
    <location>
        <begin position="8"/>
        <end position="29"/>
    </location>
</feature>
<dbReference type="PANTHER" id="PTHR30294:SF47">
    <property type="entry name" value="INNER MEMBRANE TRANSPORT PERMEASE YHHJ"/>
    <property type="match status" value="1"/>
</dbReference>
<evidence type="ECO:0000313" key="12">
    <source>
        <dbReference type="Proteomes" id="UP000002186"/>
    </source>
</evidence>
<dbReference type="KEGG" id="tmz:Tmz1t_1150"/>
<keyword evidence="4" id="KW-1003">Cell membrane</keyword>
<evidence type="ECO:0000256" key="3">
    <source>
        <dbReference type="ARBA" id="ARBA00022448"/>
    </source>
</evidence>
<dbReference type="GO" id="GO:0005886">
    <property type="term" value="C:plasma membrane"/>
    <property type="evidence" value="ECO:0007669"/>
    <property type="project" value="UniProtKB-SubCell"/>
</dbReference>
<comment type="similarity">
    <text evidence="2">Belongs to the ABC-2 integral membrane protein family.</text>
</comment>
<proteinExistence type="inferred from homology"/>
<dbReference type="Gene3D" id="3.40.1710.10">
    <property type="entry name" value="abc type-2 transporter like domain"/>
    <property type="match status" value="1"/>
</dbReference>
<dbReference type="AlphaFoldDB" id="C4ZK61"/>
<dbReference type="RefSeq" id="WP_012584891.1">
    <property type="nucleotide sequence ID" value="NC_011662.2"/>
</dbReference>
<feature type="transmembrane region" description="Helical" evidence="9">
    <location>
        <begin position="324"/>
        <end position="342"/>
    </location>
</feature>
<dbReference type="PANTHER" id="PTHR30294">
    <property type="entry name" value="MEMBRANE COMPONENT OF ABC TRANSPORTER YHHJ-RELATED"/>
    <property type="match status" value="1"/>
</dbReference>
<evidence type="ECO:0000256" key="8">
    <source>
        <dbReference type="SAM" id="MobiDB-lite"/>
    </source>
</evidence>
<keyword evidence="7 9" id="KW-0472">Membrane</keyword>
<dbReference type="Proteomes" id="UP000002186">
    <property type="component" value="Chromosome"/>
</dbReference>
<name>C4ZK61_THASP</name>
<organism evidence="11 12">
    <name type="scientific">Thauera aminoaromatica</name>
    <dbReference type="NCBI Taxonomy" id="164330"/>
    <lineage>
        <taxon>Bacteria</taxon>
        <taxon>Pseudomonadati</taxon>
        <taxon>Pseudomonadota</taxon>
        <taxon>Betaproteobacteria</taxon>
        <taxon>Rhodocyclales</taxon>
        <taxon>Zoogloeaceae</taxon>
        <taxon>Thauera</taxon>
    </lineage>
</organism>
<evidence type="ECO:0000256" key="1">
    <source>
        <dbReference type="ARBA" id="ARBA00004651"/>
    </source>
</evidence>
<keyword evidence="6 9" id="KW-1133">Transmembrane helix</keyword>
<feature type="domain" description="ABC transmembrane type-2" evidence="10">
    <location>
        <begin position="170"/>
        <end position="406"/>
    </location>
</feature>
<evidence type="ECO:0000256" key="7">
    <source>
        <dbReference type="ARBA" id="ARBA00023136"/>
    </source>
</evidence>
<gene>
    <name evidence="11" type="ordered locus">Tmz1t_1150</name>
</gene>
<dbReference type="InterPro" id="IPR013525">
    <property type="entry name" value="ABC2_TM"/>
</dbReference>
<reference evidence="11 12" key="2">
    <citation type="journal article" date="2012" name="Stand. Genomic Sci.">
        <title>Complete genome sequence of Thauera aminoaromatica strain MZ1T.</title>
        <authorList>
            <person name="Jiang K."/>
            <person name="Sanseverino J."/>
            <person name="Chauhan A."/>
            <person name="Lucas S."/>
            <person name="Copeland A."/>
            <person name="Lapidus A."/>
            <person name="Del Rio T.G."/>
            <person name="Dalin E."/>
            <person name="Tice H."/>
            <person name="Bruce D."/>
            <person name="Goodwin L."/>
            <person name="Pitluck S."/>
            <person name="Sims D."/>
            <person name="Brettin T."/>
            <person name="Detter J.C."/>
            <person name="Han C."/>
            <person name="Chang Y.J."/>
            <person name="Larimer F."/>
            <person name="Land M."/>
            <person name="Hauser L."/>
            <person name="Kyrpides N.C."/>
            <person name="Mikhailova N."/>
            <person name="Moser S."/>
            <person name="Jegier P."/>
            <person name="Close D."/>
            <person name="Debruyn J.M."/>
            <person name="Wang Y."/>
            <person name="Layton A.C."/>
            <person name="Allen M.S."/>
            <person name="Sayler G.S."/>
        </authorList>
    </citation>
    <scope>NUCLEOTIDE SEQUENCE [LARGE SCALE GENOMIC DNA]</scope>
    <source>
        <strain evidence="11 12">MZ1T</strain>
    </source>
</reference>